<proteinExistence type="predicted"/>
<gene>
    <name evidence="3" type="primary">LOC113469193</name>
</gene>
<keyword evidence="1" id="KW-0472">Membrane</keyword>
<feature type="transmembrane region" description="Helical" evidence="1">
    <location>
        <begin position="168"/>
        <end position="193"/>
    </location>
</feature>
<dbReference type="PaxDb" id="121845-A0A3Q0J718"/>
<sequence>MSLQHMYGVIMGLELILFFIYYLWVHVDWSAIYSWIIVSLLNTLAHRMHSLITFEYTLYIHVLMSMYSQMNQYIEQLGFSHENDEILMTGGVQFIQVQSGSDNNQDNTEPPETIIDKLLKVQEIYTQSIKDPEEGEDEEDEGEVPKAKLAAQLMSPPIRKQYISTPDYVLTVCDILIVSFIAYNFGFLMYLILHR</sequence>
<reference evidence="3" key="1">
    <citation type="submission" date="2025-08" db="UniProtKB">
        <authorList>
            <consortium name="RefSeq"/>
        </authorList>
    </citation>
    <scope>IDENTIFICATION</scope>
</reference>
<dbReference type="AlphaFoldDB" id="A0A3Q0J718"/>
<keyword evidence="1" id="KW-0812">Transmembrane</keyword>
<dbReference type="RefSeq" id="XP_026682510.1">
    <property type="nucleotide sequence ID" value="XM_026826709.1"/>
</dbReference>
<dbReference type="Proteomes" id="UP000079169">
    <property type="component" value="Unplaced"/>
</dbReference>
<dbReference type="GeneID" id="113469193"/>
<accession>A0A3Q0J718</accession>
<protein>
    <submittedName>
        <fullName evidence="3">Uncharacterized protein LOC113469193</fullName>
    </submittedName>
</protein>
<evidence type="ECO:0000256" key="1">
    <source>
        <dbReference type="SAM" id="Phobius"/>
    </source>
</evidence>
<evidence type="ECO:0000313" key="2">
    <source>
        <dbReference type="Proteomes" id="UP000079169"/>
    </source>
</evidence>
<organism evidence="2 3">
    <name type="scientific">Diaphorina citri</name>
    <name type="common">Asian citrus psyllid</name>
    <dbReference type="NCBI Taxonomy" id="121845"/>
    <lineage>
        <taxon>Eukaryota</taxon>
        <taxon>Metazoa</taxon>
        <taxon>Ecdysozoa</taxon>
        <taxon>Arthropoda</taxon>
        <taxon>Hexapoda</taxon>
        <taxon>Insecta</taxon>
        <taxon>Pterygota</taxon>
        <taxon>Neoptera</taxon>
        <taxon>Paraneoptera</taxon>
        <taxon>Hemiptera</taxon>
        <taxon>Sternorrhyncha</taxon>
        <taxon>Psylloidea</taxon>
        <taxon>Psyllidae</taxon>
        <taxon>Diaphorininae</taxon>
        <taxon>Diaphorina</taxon>
    </lineage>
</organism>
<evidence type="ECO:0000313" key="3">
    <source>
        <dbReference type="RefSeq" id="XP_026682510.1"/>
    </source>
</evidence>
<name>A0A3Q0J718_DIACI</name>
<dbReference type="KEGG" id="dci:113469193"/>
<keyword evidence="2" id="KW-1185">Reference proteome</keyword>
<keyword evidence="1" id="KW-1133">Transmembrane helix</keyword>